<dbReference type="PANTHER" id="PTHR11002">
    <property type="entry name" value="CARBONIC ANHYDRASE"/>
    <property type="match status" value="1"/>
</dbReference>
<dbReference type="PANTHER" id="PTHR11002:SF79">
    <property type="entry name" value="CARBONIC ANHYDRASE 2"/>
    <property type="match status" value="1"/>
</dbReference>
<keyword evidence="4 7" id="KW-0456">Lyase</keyword>
<dbReference type="InterPro" id="IPR001765">
    <property type="entry name" value="Carbonic_anhydrase"/>
</dbReference>
<dbReference type="GO" id="GO:0004089">
    <property type="term" value="F:carbonate dehydratase activity"/>
    <property type="evidence" value="ECO:0007669"/>
    <property type="project" value="UniProtKB-UniRule"/>
</dbReference>
<comment type="catalytic activity">
    <reaction evidence="5 7">
        <text>hydrogencarbonate + H(+) = CO2 + H2O</text>
        <dbReference type="Rhea" id="RHEA:10748"/>
        <dbReference type="ChEBI" id="CHEBI:15377"/>
        <dbReference type="ChEBI" id="CHEBI:15378"/>
        <dbReference type="ChEBI" id="CHEBI:16526"/>
        <dbReference type="ChEBI" id="CHEBI:17544"/>
        <dbReference type="EC" id="4.2.1.1"/>
    </reaction>
</comment>
<dbReference type="SMART" id="SM00947">
    <property type="entry name" value="Pro_CA"/>
    <property type="match status" value="1"/>
</dbReference>
<evidence type="ECO:0000313" key="9">
    <source>
        <dbReference type="EMBL" id="MBT0664065.1"/>
    </source>
</evidence>
<keyword evidence="8" id="KW-0732">Signal</keyword>
<keyword evidence="10" id="KW-1185">Reference proteome</keyword>
<keyword evidence="3 6" id="KW-0862">Zinc</keyword>
<dbReference type="EMBL" id="JAHCVJ010000002">
    <property type="protein sequence ID" value="MBT0664065.1"/>
    <property type="molecule type" value="Genomic_DNA"/>
</dbReference>
<dbReference type="InterPro" id="IPR036874">
    <property type="entry name" value="Carbonic_anhydrase_sf"/>
</dbReference>
<feature type="binding site" evidence="6">
    <location>
        <position position="137"/>
    </location>
    <ligand>
        <name>Zn(2+)</name>
        <dbReference type="ChEBI" id="CHEBI:29105"/>
    </ligand>
</feature>
<keyword evidence="6" id="KW-0479">Metal-binding</keyword>
<organism evidence="9 10">
    <name type="scientific">Geoanaerobacter pelophilus</name>
    <dbReference type="NCBI Taxonomy" id="60036"/>
    <lineage>
        <taxon>Bacteria</taxon>
        <taxon>Pseudomonadati</taxon>
        <taxon>Thermodesulfobacteriota</taxon>
        <taxon>Desulfuromonadia</taxon>
        <taxon>Geobacterales</taxon>
        <taxon>Geobacteraceae</taxon>
        <taxon>Geoanaerobacter</taxon>
    </lineage>
</organism>
<name>A0AAW4L2P1_9BACT</name>
<dbReference type="InterPro" id="IPR015892">
    <property type="entry name" value="Carbonic_anhydrase_CS"/>
</dbReference>
<evidence type="ECO:0000256" key="7">
    <source>
        <dbReference type="RuleBase" id="RU003956"/>
    </source>
</evidence>
<dbReference type="PROSITE" id="PS00705">
    <property type="entry name" value="PROK_CO2_ANHYDRASE_2"/>
    <property type="match status" value="1"/>
</dbReference>
<dbReference type="AlphaFoldDB" id="A0AAW4L2P1"/>
<dbReference type="CDD" id="cd03378">
    <property type="entry name" value="beta_CA_cladeC"/>
    <property type="match status" value="1"/>
</dbReference>
<evidence type="ECO:0000256" key="8">
    <source>
        <dbReference type="SAM" id="SignalP"/>
    </source>
</evidence>
<protein>
    <recommendedName>
        <fullName evidence="2 7">Carbonic anhydrase</fullName>
        <ecNumber evidence="2 7">4.2.1.1</ecNumber>
    </recommendedName>
    <alternativeName>
        <fullName evidence="7">Carbonate dehydratase</fullName>
    </alternativeName>
</protein>
<evidence type="ECO:0000313" key="10">
    <source>
        <dbReference type="Proteomes" id="UP000811899"/>
    </source>
</evidence>
<dbReference type="SUPFAM" id="SSF53056">
    <property type="entry name" value="beta-carbonic anhydrase, cab"/>
    <property type="match status" value="1"/>
</dbReference>
<dbReference type="Gene3D" id="3.40.1050.10">
    <property type="entry name" value="Carbonic anhydrase"/>
    <property type="match status" value="1"/>
</dbReference>
<proteinExistence type="inferred from homology"/>
<dbReference type="Pfam" id="PF00484">
    <property type="entry name" value="Pro_CA"/>
    <property type="match status" value="1"/>
</dbReference>
<comment type="cofactor">
    <cofactor evidence="6">
        <name>Zn(2+)</name>
        <dbReference type="ChEBI" id="CHEBI:29105"/>
    </cofactor>
    <text evidence="6">Binds 1 zinc ion per subunit.</text>
</comment>
<reference evidence="9 10" key="1">
    <citation type="submission" date="2021-05" db="EMBL/GenBank/DDBJ databases">
        <title>The draft genome of Geobacter pelophilus DSM 12255.</title>
        <authorList>
            <person name="Xu Z."/>
            <person name="Masuda Y."/>
            <person name="Itoh H."/>
            <person name="Senoo K."/>
        </authorList>
    </citation>
    <scope>NUCLEOTIDE SEQUENCE [LARGE SCALE GENOMIC DNA]</scope>
    <source>
        <strain evidence="9 10">DSM 12255</strain>
    </source>
</reference>
<dbReference type="EC" id="4.2.1.1" evidence="2 7"/>
<evidence type="ECO:0000256" key="1">
    <source>
        <dbReference type="ARBA" id="ARBA00006217"/>
    </source>
</evidence>
<comment type="caution">
    <text evidence="9">The sequence shown here is derived from an EMBL/GenBank/DDBJ whole genome shotgun (WGS) entry which is preliminary data.</text>
</comment>
<gene>
    <name evidence="9" type="ORF">KI809_07095</name>
</gene>
<evidence type="ECO:0000256" key="3">
    <source>
        <dbReference type="ARBA" id="ARBA00022833"/>
    </source>
</evidence>
<feature type="binding site" evidence="6">
    <location>
        <position position="84"/>
    </location>
    <ligand>
        <name>Zn(2+)</name>
        <dbReference type="ChEBI" id="CHEBI:29105"/>
    </ligand>
</feature>
<feature type="chain" id="PRO_5043946833" description="Carbonic anhydrase" evidence="8">
    <location>
        <begin position="28"/>
        <end position="229"/>
    </location>
</feature>
<feature type="signal peptide" evidence="8">
    <location>
        <begin position="1"/>
        <end position="27"/>
    </location>
</feature>
<dbReference type="Proteomes" id="UP000811899">
    <property type="component" value="Unassembled WGS sequence"/>
</dbReference>
<feature type="binding site" evidence="6">
    <location>
        <position position="140"/>
    </location>
    <ligand>
        <name>Zn(2+)</name>
        <dbReference type="ChEBI" id="CHEBI:29105"/>
    </ligand>
</feature>
<comment type="similarity">
    <text evidence="1 7">Belongs to the beta-class carbonic anhydrase family.</text>
</comment>
<evidence type="ECO:0000256" key="4">
    <source>
        <dbReference type="ARBA" id="ARBA00023239"/>
    </source>
</evidence>
<evidence type="ECO:0000256" key="5">
    <source>
        <dbReference type="ARBA" id="ARBA00048348"/>
    </source>
</evidence>
<sequence length="229" mass="24079">MKMKALKRVFIHVTVVACLAWSAVAGASEAGSGVSADEALAKLMAGNKEFIAGNTDGLDHKSSPSVRKDLAVNGQKPYAIIVDCSDSRAVPEIIFDKGLGEVFVIRVAGNVVAPHELGSIEYALEHLGAKLVMVLGHSKCGAVTATYNYTEGSIESPNLMSLVDSIMPAVTAAKAHGGDLEEAITENAKLVAEELEKKSAIIKEFVESKGAKIVPAKYDLYTGAVSILH</sequence>
<dbReference type="GO" id="GO:0015976">
    <property type="term" value="P:carbon utilization"/>
    <property type="evidence" value="ECO:0007669"/>
    <property type="project" value="InterPro"/>
</dbReference>
<comment type="function">
    <text evidence="7">Reversible hydration of carbon dioxide.</text>
</comment>
<accession>A0AAW4L2P1</accession>
<evidence type="ECO:0000256" key="6">
    <source>
        <dbReference type="PIRSR" id="PIRSR601765-1"/>
    </source>
</evidence>
<evidence type="ECO:0000256" key="2">
    <source>
        <dbReference type="ARBA" id="ARBA00012925"/>
    </source>
</evidence>
<feature type="binding site" evidence="6">
    <location>
        <position position="86"/>
    </location>
    <ligand>
        <name>Zn(2+)</name>
        <dbReference type="ChEBI" id="CHEBI:29105"/>
    </ligand>
</feature>
<dbReference type="GO" id="GO:0008270">
    <property type="term" value="F:zinc ion binding"/>
    <property type="evidence" value="ECO:0007669"/>
    <property type="project" value="UniProtKB-UniRule"/>
</dbReference>